<comment type="caution">
    <text evidence="1">The sequence shown here is derived from an EMBL/GenBank/DDBJ whole genome shotgun (WGS) entry which is preliminary data.</text>
</comment>
<organism evidence="1 2">
    <name type="scientific">Synchytrium endobioticum</name>
    <dbReference type="NCBI Taxonomy" id="286115"/>
    <lineage>
        <taxon>Eukaryota</taxon>
        <taxon>Fungi</taxon>
        <taxon>Fungi incertae sedis</taxon>
        <taxon>Chytridiomycota</taxon>
        <taxon>Chytridiomycota incertae sedis</taxon>
        <taxon>Chytridiomycetes</taxon>
        <taxon>Synchytriales</taxon>
        <taxon>Synchytriaceae</taxon>
        <taxon>Synchytrium</taxon>
    </lineage>
</organism>
<name>A0A507CKN0_9FUNG</name>
<dbReference type="EMBL" id="QEAN01000397">
    <property type="protein sequence ID" value="TPX38485.1"/>
    <property type="molecule type" value="Genomic_DNA"/>
</dbReference>
<evidence type="ECO:0000313" key="2">
    <source>
        <dbReference type="Proteomes" id="UP000317494"/>
    </source>
</evidence>
<dbReference type="Proteomes" id="UP000317494">
    <property type="component" value="Unassembled WGS sequence"/>
</dbReference>
<accession>A0A507CKN0</accession>
<gene>
    <name evidence="1" type="ORF">SeMB42_g06707</name>
</gene>
<dbReference type="VEuPathDB" id="FungiDB:SeMB42_g06707"/>
<evidence type="ECO:0000313" key="1">
    <source>
        <dbReference type="EMBL" id="TPX38485.1"/>
    </source>
</evidence>
<dbReference type="AlphaFoldDB" id="A0A507CKN0"/>
<protein>
    <submittedName>
        <fullName evidence="1">Uncharacterized protein</fullName>
    </submittedName>
</protein>
<reference evidence="1 2" key="1">
    <citation type="journal article" date="2019" name="Sci. Rep.">
        <title>Comparative genomics of chytrid fungi reveal insights into the obligate biotrophic and pathogenic lifestyle of Synchytrium endobioticum.</title>
        <authorList>
            <person name="van de Vossenberg B.T.L.H."/>
            <person name="Warris S."/>
            <person name="Nguyen H.D.T."/>
            <person name="van Gent-Pelzer M.P.E."/>
            <person name="Joly D.L."/>
            <person name="van de Geest H.C."/>
            <person name="Bonants P.J.M."/>
            <person name="Smith D.S."/>
            <person name="Levesque C.A."/>
            <person name="van der Lee T.A.J."/>
        </authorList>
    </citation>
    <scope>NUCLEOTIDE SEQUENCE [LARGE SCALE GENOMIC DNA]</scope>
    <source>
        <strain evidence="1 2">MB42</strain>
    </source>
</reference>
<keyword evidence="2" id="KW-1185">Reference proteome</keyword>
<sequence>MVVNTFANRMVKSFNINVVIFLAAIIASIETAPMWDDHAIMDATGKLLEKSCSYIKHRQRDVNKPFNVHSPADAGQYIGSRIAKAVSKSIPPFSPFTEQQLLQEPNEVMPLNQYSFTRAYHSLVFERLKTLFLKIQLRIAEQPNSETLKTGRDCVASYLLRHHDLERKWRERLIELCTEKHLDRRLYGKWRKLELPAYDWERVHNILLPTVHQIAQDQSPIYDDVTRGMLYSLRRRMQDVVRARTLIKRRGLPLNRQTDLDPTSYVVTLIAQIRSISRQFLFTEEQLLENPDASMPPVQLQLTRAYHSLVFEELKTLFMTISYHLGAHENKGRLEQALAVVGGALKMHQNLGRKYGEILDRIQDKGIRWHRKLELPEYDWPRLDRIIRMQSPPEDQNYAYNDEPIADHGPGCGLEASTSQPGPSVAARLKQPVLIDFLGIADTTGEATPELAPRWGHSYDDRDPLTDDRFSNELRRPPGVHVGFVGGRIMHPDTSTGNIKRPCDSSLHGHQTTSNIRVADSPQRYTRFKLFGEFVDPT</sequence>
<proteinExistence type="predicted"/>